<dbReference type="EMBL" id="KZ305086">
    <property type="protein sequence ID" value="PIA28511.1"/>
    <property type="molecule type" value="Genomic_DNA"/>
</dbReference>
<sequence>MVIIIIDRRNESYVIMNQLYKIIAILNLFTENITFNNTHYLVFKMCKCISMEAIKQIQVLPPRLVLTLLSLVPIC</sequence>
<dbReference type="AlphaFoldDB" id="A0A2G5CB51"/>
<proteinExistence type="predicted"/>
<dbReference type="InParanoid" id="A0A2G5CB51"/>
<keyword evidence="2" id="KW-1185">Reference proteome</keyword>
<name>A0A2G5CB51_AQUCA</name>
<dbReference type="Proteomes" id="UP000230069">
    <property type="component" value="Unassembled WGS sequence"/>
</dbReference>
<gene>
    <name evidence="1" type="ORF">AQUCO_06900050v1</name>
</gene>
<protein>
    <submittedName>
        <fullName evidence="1">Uncharacterized protein</fullName>
    </submittedName>
</protein>
<evidence type="ECO:0000313" key="1">
    <source>
        <dbReference type="EMBL" id="PIA28511.1"/>
    </source>
</evidence>
<evidence type="ECO:0000313" key="2">
    <source>
        <dbReference type="Proteomes" id="UP000230069"/>
    </source>
</evidence>
<organism evidence="1 2">
    <name type="scientific">Aquilegia coerulea</name>
    <name type="common">Rocky mountain columbine</name>
    <dbReference type="NCBI Taxonomy" id="218851"/>
    <lineage>
        <taxon>Eukaryota</taxon>
        <taxon>Viridiplantae</taxon>
        <taxon>Streptophyta</taxon>
        <taxon>Embryophyta</taxon>
        <taxon>Tracheophyta</taxon>
        <taxon>Spermatophyta</taxon>
        <taxon>Magnoliopsida</taxon>
        <taxon>Ranunculales</taxon>
        <taxon>Ranunculaceae</taxon>
        <taxon>Thalictroideae</taxon>
        <taxon>Aquilegia</taxon>
    </lineage>
</organism>
<accession>A0A2G5CB51</accession>
<reference evidence="1 2" key="1">
    <citation type="submission" date="2017-09" db="EMBL/GenBank/DDBJ databases">
        <title>WGS assembly of Aquilegia coerulea Goldsmith.</title>
        <authorList>
            <person name="Hodges S."/>
            <person name="Kramer E."/>
            <person name="Nordborg M."/>
            <person name="Tomkins J."/>
            <person name="Borevitz J."/>
            <person name="Derieg N."/>
            <person name="Yan J."/>
            <person name="Mihaltcheva S."/>
            <person name="Hayes R.D."/>
            <person name="Rokhsar D."/>
        </authorList>
    </citation>
    <scope>NUCLEOTIDE SEQUENCE [LARGE SCALE GENOMIC DNA]</scope>
    <source>
        <strain evidence="2">cv. Goldsmith</strain>
    </source>
</reference>